<dbReference type="Proteomes" id="UP001159363">
    <property type="component" value="Chromosome X"/>
</dbReference>
<feature type="non-terminal residue" evidence="1">
    <location>
        <position position="266"/>
    </location>
</feature>
<accession>A0ABQ9HMN2</accession>
<name>A0ABQ9HMN2_9NEOP</name>
<evidence type="ECO:0008006" key="3">
    <source>
        <dbReference type="Google" id="ProtNLM"/>
    </source>
</evidence>
<evidence type="ECO:0000313" key="1">
    <source>
        <dbReference type="EMBL" id="KAJ8885545.1"/>
    </source>
</evidence>
<dbReference type="EMBL" id="JARBHB010000004">
    <property type="protein sequence ID" value="KAJ8885545.1"/>
    <property type="molecule type" value="Genomic_DNA"/>
</dbReference>
<reference evidence="1 2" key="1">
    <citation type="submission" date="2023-02" db="EMBL/GenBank/DDBJ databases">
        <title>LHISI_Scaffold_Assembly.</title>
        <authorList>
            <person name="Stuart O.P."/>
            <person name="Cleave R."/>
            <person name="Magrath M.J.L."/>
            <person name="Mikheyev A.S."/>
        </authorList>
    </citation>
    <scope>NUCLEOTIDE SEQUENCE [LARGE SCALE GENOMIC DNA]</scope>
    <source>
        <strain evidence="1">Daus_M_001</strain>
        <tissue evidence="1">Leg muscle</tissue>
    </source>
</reference>
<keyword evidence="2" id="KW-1185">Reference proteome</keyword>
<evidence type="ECO:0000313" key="2">
    <source>
        <dbReference type="Proteomes" id="UP001159363"/>
    </source>
</evidence>
<sequence length="266" mass="28868">MSNKQEHNNNCNIQCYNYGRFGQQIRECRSLGIPKLAQVPRTIGHSIRETGENVRNNHPNARSQVWAPDTTQVVITVVVGKETIVSVFVEGQSHSFLIDTGSDLALARPSISGNIIDASQLRAKGITGNSLQIAGTQYVELLGEQQEQAESLANSELGSGSVNGKLYNEVRMIQHTILPPKLETVIDVTLHIAGGKSTWSPSLVEDAGVTCEVGGHVEKTTDSVAQELFVDSRKPHRALVKSVSTVTKIVNITNEMLDVPKGATYI</sequence>
<protein>
    <recommendedName>
        <fullName evidence="3">Peptidase A2 domain-containing protein</fullName>
    </recommendedName>
</protein>
<gene>
    <name evidence="1" type="ORF">PR048_011743</name>
</gene>
<organism evidence="1 2">
    <name type="scientific">Dryococelus australis</name>
    <dbReference type="NCBI Taxonomy" id="614101"/>
    <lineage>
        <taxon>Eukaryota</taxon>
        <taxon>Metazoa</taxon>
        <taxon>Ecdysozoa</taxon>
        <taxon>Arthropoda</taxon>
        <taxon>Hexapoda</taxon>
        <taxon>Insecta</taxon>
        <taxon>Pterygota</taxon>
        <taxon>Neoptera</taxon>
        <taxon>Polyneoptera</taxon>
        <taxon>Phasmatodea</taxon>
        <taxon>Verophasmatodea</taxon>
        <taxon>Anareolatae</taxon>
        <taxon>Phasmatidae</taxon>
        <taxon>Eurycanthinae</taxon>
        <taxon>Dryococelus</taxon>
    </lineage>
</organism>
<comment type="caution">
    <text evidence="1">The sequence shown here is derived from an EMBL/GenBank/DDBJ whole genome shotgun (WGS) entry which is preliminary data.</text>
</comment>
<proteinExistence type="predicted"/>